<dbReference type="EMBL" id="VTOY01000003">
    <property type="protein sequence ID" value="TYZ23543.1"/>
    <property type="molecule type" value="Genomic_DNA"/>
</dbReference>
<keyword evidence="2" id="KW-1133">Transmembrane helix</keyword>
<protein>
    <submittedName>
        <fullName evidence="3">Cell division protein FtsL</fullName>
    </submittedName>
</protein>
<proteinExistence type="predicted"/>
<feature type="coiled-coil region" evidence="1">
    <location>
        <begin position="72"/>
        <end position="99"/>
    </location>
</feature>
<name>A0A5D6W5N2_9FIRM</name>
<dbReference type="Proteomes" id="UP000323646">
    <property type="component" value="Unassembled WGS sequence"/>
</dbReference>
<comment type="caution">
    <text evidence="3">The sequence shown here is derived from an EMBL/GenBank/DDBJ whole genome shotgun (WGS) entry which is preliminary data.</text>
</comment>
<dbReference type="GO" id="GO:0051301">
    <property type="term" value="P:cell division"/>
    <property type="evidence" value="ECO:0007669"/>
    <property type="project" value="UniProtKB-KW"/>
</dbReference>
<dbReference type="AlphaFoldDB" id="A0A5D6W5N2"/>
<dbReference type="OrthoDB" id="1631560at2"/>
<dbReference type="InterPro" id="IPR007060">
    <property type="entry name" value="FtsL/DivIC"/>
</dbReference>
<organism evidence="3 4">
    <name type="scientific">Selenomonas ruminis</name>
    <dbReference type="NCBI Taxonomy" id="2593411"/>
    <lineage>
        <taxon>Bacteria</taxon>
        <taxon>Bacillati</taxon>
        <taxon>Bacillota</taxon>
        <taxon>Negativicutes</taxon>
        <taxon>Selenomonadales</taxon>
        <taxon>Selenomonadaceae</taxon>
        <taxon>Selenomonas</taxon>
    </lineage>
</organism>
<evidence type="ECO:0000313" key="3">
    <source>
        <dbReference type="EMBL" id="TYZ23543.1"/>
    </source>
</evidence>
<evidence type="ECO:0000313" key="4">
    <source>
        <dbReference type="Proteomes" id="UP000323646"/>
    </source>
</evidence>
<keyword evidence="4" id="KW-1185">Reference proteome</keyword>
<gene>
    <name evidence="3" type="ORF">FZ040_06630</name>
</gene>
<keyword evidence="3" id="KW-0131">Cell cycle</keyword>
<reference evidence="3 4" key="1">
    <citation type="submission" date="2019-08" db="EMBL/GenBank/DDBJ databases">
        <title>Selenomonas sp. mPRGC5 and Selenomonas sp. mPRGC8 isolated from ruminal fluid of dairy goat (Capra hircus).</title>
        <authorList>
            <person name="Poothong S."/>
            <person name="Nuengjamnong C."/>
            <person name="Tanasupawat S."/>
        </authorList>
    </citation>
    <scope>NUCLEOTIDE SEQUENCE [LARGE SCALE GENOMIC DNA]</scope>
    <source>
        <strain evidence="4">mPRGC5</strain>
    </source>
</reference>
<dbReference type="Pfam" id="PF04977">
    <property type="entry name" value="DivIC"/>
    <property type="match status" value="1"/>
</dbReference>
<dbReference type="RefSeq" id="WP_074514485.1">
    <property type="nucleotide sequence ID" value="NZ_VTOY01000003.1"/>
</dbReference>
<feature type="transmembrane region" description="Helical" evidence="2">
    <location>
        <begin position="46"/>
        <end position="66"/>
    </location>
</feature>
<keyword evidence="3" id="KW-0132">Cell division</keyword>
<keyword evidence="1" id="KW-0175">Coiled coil</keyword>
<evidence type="ECO:0000256" key="1">
    <source>
        <dbReference type="SAM" id="Coils"/>
    </source>
</evidence>
<evidence type="ECO:0000256" key="2">
    <source>
        <dbReference type="SAM" id="Phobius"/>
    </source>
</evidence>
<accession>A0A5D6W5N2</accession>
<keyword evidence="2" id="KW-0812">Transmembrane</keyword>
<keyword evidence="2" id="KW-0472">Membrane</keyword>
<sequence>MLARQEEEQVEEVLSVEEENRRLRQAPKEPLFKTVLDTSTRSHCQILFLTMAVLAMLVTVGSGVSASRGYALVAVQQKADALEQENERLKIDIAKLKSPERIKNIAQDQLGMEVPKHTYFSQEK</sequence>